<comment type="subcellular location">
    <subcellularLocation>
        <location evidence="1">Cell envelope</location>
    </subcellularLocation>
</comment>
<feature type="domain" description="Periplasmic binding protein" evidence="4">
    <location>
        <begin position="25"/>
        <end position="272"/>
    </location>
</feature>
<evidence type="ECO:0000259" key="4">
    <source>
        <dbReference type="Pfam" id="PF13407"/>
    </source>
</evidence>
<dbReference type="InterPro" id="IPR025997">
    <property type="entry name" value="SBP_2_dom"/>
</dbReference>
<dbReference type="GO" id="GO:0030313">
    <property type="term" value="C:cell envelope"/>
    <property type="evidence" value="ECO:0007669"/>
    <property type="project" value="UniProtKB-SubCell"/>
</dbReference>
<reference evidence="5" key="1">
    <citation type="submission" date="2022-12" db="EMBL/GenBank/DDBJ databases">
        <title>Reference genome sequencing for broad-spectrum identification of bacterial and archaeal isolates by mass spectrometry.</title>
        <authorList>
            <person name="Sekiguchi Y."/>
            <person name="Tourlousse D.M."/>
        </authorList>
    </citation>
    <scope>NUCLEOTIDE SEQUENCE</scope>
    <source>
        <strain evidence="5">10succ1</strain>
    </source>
</reference>
<comment type="caution">
    <text evidence="5">The sequence shown here is derived from an EMBL/GenBank/DDBJ whole genome shotgun (WGS) entry which is preliminary data.</text>
</comment>
<name>A0A9W6GLU4_9FUSO</name>
<proteinExistence type="inferred from homology"/>
<dbReference type="RefSeq" id="WP_281835706.1">
    <property type="nucleotide sequence ID" value="NZ_BSDY01000008.1"/>
</dbReference>
<comment type="similarity">
    <text evidence="2">Belongs to the bacterial solute-binding protein 2 family.</text>
</comment>
<dbReference type="PANTHER" id="PTHR46847:SF1">
    <property type="entry name" value="D-ALLOSE-BINDING PERIPLASMIC PROTEIN-RELATED"/>
    <property type="match status" value="1"/>
</dbReference>
<evidence type="ECO:0000256" key="3">
    <source>
        <dbReference type="ARBA" id="ARBA00022729"/>
    </source>
</evidence>
<dbReference type="Proteomes" id="UP001144471">
    <property type="component" value="Unassembled WGS sequence"/>
</dbReference>
<gene>
    <name evidence="5" type="ORF">PM10SUCC1_20290</name>
</gene>
<dbReference type="Pfam" id="PF13407">
    <property type="entry name" value="Peripla_BP_4"/>
    <property type="match status" value="1"/>
</dbReference>
<dbReference type="InterPro" id="IPR028082">
    <property type="entry name" value="Peripla_BP_I"/>
</dbReference>
<evidence type="ECO:0000256" key="2">
    <source>
        <dbReference type="ARBA" id="ARBA00007639"/>
    </source>
</evidence>
<sequence length="294" mass="32659">MKKIILLLMIVNVMAFGRETPKVRIGMVLSNLENPFFKEMEDGALERARRDNVSVEVVSAEDSPVRELQEIRRFIDEKVDVLIVNPTNSHAVSRGVILANEAGIPVITLDREAVRGDVASHIGSNNLLGGNLAAGYLKENLDRGAKIVELQGNTETTASLNRSRGFEQGSLGELRIILRENADFKREHSYEIMKRVLREEIDVDGVFAHNDESALGALRAVEESGRDVVVVGFDGTDEAEEAIIQGRLDATVKQNPYEMGYMGVESAIKLTKKQWVNRKIDVGVYLIDKKTLTK</sequence>
<keyword evidence="3" id="KW-0732">Signal</keyword>
<keyword evidence="6" id="KW-1185">Reference proteome</keyword>
<dbReference type="Gene3D" id="3.40.50.2300">
    <property type="match status" value="2"/>
</dbReference>
<protein>
    <submittedName>
        <fullName evidence="5">D-ribose ABC transporter substrate-binding protein</fullName>
    </submittedName>
</protein>
<organism evidence="5 6">
    <name type="scientific">Propionigenium maris DSM 9537</name>
    <dbReference type="NCBI Taxonomy" id="1123000"/>
    <lineage>
        <taxon>Bacteria</taxon>
        <taxon>Fusobacteriati</taxon>
        <taxon>Fusobacteriota</taxon>
        <taxon>Fusobacteriia</taxon>
        <taxon>Fusobacteriales</taxon>
        <taxon>Fusobacteriaceae</taxon>
        <taxon>Propionigenium</taxon>
    </lineage>
</organism>
<evidence type="ECO:0000313" key="6">
    <source>
        <dbReference type="Proteomes" id="UP001144471"/>
    </source>
</evidence>
<dbReference type="SUPFAM" id="SSF53822">
    <property type="entry name" value="Periplasmic binding protein-like I"/>
    <property type="match status" value="1"/>
</dbReference>
<evidence type="ECO:0000256" key="1">
    <source>
        <dbReference type="ARBA" id="ARBA00004196"/>
    </source>
</evidence>
<dbReference type="PANTHER" id="PTHR46847">
    <property type="entry name" value="D-ALLOSE-BINDING PERIPLASMIC PROTEIN-RELATED"/>
    <property type="match status" value="1"/>
</dbReference>
<evidence type="ECO:0000313" key="5">
    <source>
        <dbReference type="EMBL" id="GLI56515.1"/>
    </source>
</evidence>
<dbReference type="AlphaFoldDB" id="A0A9W6GLU4"/>
<dbReference type="GO" id="GO:0030246">
    <property type="term" value="F:carbohydrate binding"/>
    <property type="evidence" value="ECO:0007669"/>
    <property type="project" value="UniProtKB-ARBA"/>
</dbReference>
<accession>A0A9W6GLU4</accession>
<dbReference type="EMBL" id="BSDY01000008">
    <property type="protein sequence ID" value="GLI56515.1"/>
    <property type="molecule type" value="Genomic_DNA"/>
</dbReference>